<dbReference type="EMBL" id="BPLR01000182">
    <property type="protein sequence ID" value="GIY92692.1"/>
    <property type="molecule type" value="Genomic_DNA"/>
</dbReference>
<evidence type="ECO:0000313" key="2">
    <source>
        <dbReference type="EMBL" id="GIY92692.1"/>
    </source>
</evidence>
<protein>
    <submittedName>
        <fullName evidence="2">Uncharacterized protein</fullName>
    </submittedName>
</protein>
<evidence type="ECO:0000256" key="1">
    <source>
        <dbReference type="SAM" id="Phobius"/>
    </source>
</evidence>
<dbReference type="Proteomes" id="UP001054945">
    <property type="component" value="Unassembled WGS sequence"/>
</dbReference>
<sequence>MHPCCLQSRALQLVKAHGGSTNEFKKKKKRKTLSFRDILMGSEVTFICQKSRRRNTVRICCRIDATNPQRHCCLLTSKYSINIAIVLFLGNVLTGLGLH</sequence>
<dbReference type="AlphaFoldDB" id="A0AAV4XBY1"/>
<comment type="caution">
    <text evidence="2">The sequence shown here is derived from an EMBL/GenBank/DDBJ whole genome shotgun (WGS) entry which is preliminary data.</text>
</comment>
<keyword evidence="3" id="KW-1185">Reference proteome</keyword>
<gene>
    <name evidence="2" type="ORF">CEXT_769431</name>
</gene>
<feature type="transmembrane region" description="Helical" evidence="1">
    <location>
        <begin position="79"/>
        <end position="98"/>
    </location>
</feature>
<keyword evidence="1" id="KW-0472">Membrane</keyword>
<accession>A0AAV4XBY1</accession>
<reference evidence="2 3" key="1">
    <citation type="submission" date="2021-06" db="EMBL/GenBank/DDBJ databases">
        <title>Caerostris extrusa draft genome.</title>
        <authorList>
            <person name="Kono N."/>
            <person name="Arakawa K."/>
        </authorList>
    </citation>
    <scope>NUCLEOTIDE SEQUENCE [LARGE SCALE GENOMIC DNA]</scope>
</reference>
<name>A0AAV4XBY1_CAEEX</name>
<keyword evidence="1" id="KW-1133">Transmembrane helix</keyword>
<organism evidence="2 3">
    <name type="scientific">Caerostris extrusa</name>
    <name type="common">Bark spider</name>
    <name type="synonym">Caerostris bankana</name>
    <dbReference type="NCBI Taxonomy" id="172846"/>
    <lineage>
        <taxon>Eukaryota</taxon>
        <taxon>Metazoa</taxon>
        <taxon>Ecdysozoa</taxon>
        <taxon>Arthropoda</taxon>
        <taxon>Chelicerata</taxon>
        <taxon>Arachnida</taxon>
        <taxon>Araneae</taxon>
        <taxon>Araneomorphae</taxon>
        <taxon>Entelegynae</taxon>
        <taxon>Araneoidea</taxon>
        <taxon>Araneidae</taxon>
        <taxon>Caerostris</taxon>
    </lineage>
</organism>
<proteinExistence type="predicted"/>
<keyword evidence="1" id="KW-0812">Transmembrane</keyword>
<evidence type="ECO:0000313" key="3">
    <source>
        <dbReference type="Proteomes" id="UP001054945"/>
    </source>
</evidence>